<dbReference type="PANTHER" id="PTHR33604">
    <property type="entry name" value="OSJNBA0004B13.7 PROTEIN"/>
    <property type="match status" value="1"/>
</dbReference>
<keyword evidence="2" id="KW-0805">Transcription regulation</keyword>
<dbReference type="EnsemblPlants" id="Bra032074.1">
    <property type="protein sequence ID" value="Bra032074.1-P"/>
    <property type="gene ID" value="Bra032074"/>
</dbReference>
<keyword evidence="3" id="KW-0238">DNA-binding</keyword>
<dbReference type="PROSITE" id="PS50863">
    <property type="entry name" value="B3"/>
    <property type="match status" value="1"/>
</dbReference>
<dbReference type="eggNOG" id="ENOG502QR4V">
    <property type="taxonomic scope" value="Eukaryota"/>
</dbReference>
<keyword evidence="4" id="KW-0804">Transcription</keyword>
<evidence type="ECO:0000256" key="3">
    <source>
        <dbReference type="ARBA" id="ARBA00023125"/>
    </source>
</evidence>
<dbReference type="AlphaFoldDB" id="M4ETE3"/>
<sequence>MSVTQGKLLKKILGVETNRNDTSQSKEAIKKRTRSKATIKEENITTSQNRFVTLTATPTCRLNLPLEFTKGNGINKARKITMRDRFGIKWSTVLLMNKNERRTMSLGRNWKGFCEFNDVKMGESFVLELVWENTVPRPRFVPGKHGNKLHVDPKTNVFLYQLVGTWGQLLFPKPWKEFRLWYDEHKSKDMKPFLDGMVTNGCIVSSATKNLDFIHLVKELVERKGKMIKTVETMSIAENNNANSVNQSLGDGKPVVYWSPEVDSNIIRTKLEELKLWLIDDDLSCKAVICHSSLR</sequence>
<organism evidence="7 8">
    <name type="scientific">Brassica campestris</name>
    <name type="common">Field mustard</name>
    <dbReference type="NCBI Taxonomy" id="3711"/>
    <lineage>
        <taxon>Eukaryota</taxon>
        <taxon>Viridiplantae</taxon>
        <taxon>Streptophyta</taxon>
        <taxon>Embryophyta</taxon>
        <taxon>Tracheophyta</taxon>
        <taxon>Spermatophyta</taxon>
        <taxon>Magnoliopsida</taxon>
        <taxon>eudicotyledons</taxon>
        <taxon>Gunneridae</taxon>
        <taxon>Pentapetalae</taxon>
        <taxon>rosids</taxon>
        <taxon>malvids</taxon>
        <taxon>Brassicales</taxon>
        <taxon>Brassicaceae</taxon>
        <taxon>Brassiceae</taxon>
        <taxon>Brassica</taxon>
    </lineage>
</organism>
<dbReference type="Proteomes" id="UP000011750">
    <property type="component" value="Chromosome A04"/>
</dbReference>
<evidence type="ECO:0000256" key="2">
    <source>
        <dbReference type="ARBA" id="ARBA00023015"/>
    </source>
</evidence>
<keyword evidence="8" id="KW-1185">Reference proteome</keyword>
<dbReference type="Gene3D" id="2.40.330.10">
    <property type="entry name" value="DNA-binding pseudobarrel domain"/>
    <property type="match status" value="1"/>
</dbReference>
<dbReference type="SUPFAM" id="SSF101936">
    <property type="entry name" value="DNA-binding pseudobarrel domain"/>
    <property type="match status" value="1"/>
</dbReference>
<reference evidence="7 8" key="2">
    <citation type="journal article" date="2018" name="Hortic Res">
        <title>Improved Brassica rapa reference genome by single-molecule sequencing and chromosome conformation capture technologies.</title>
        <authorList>
            <person name="Zhang L."/>
            <person name="Cai X."/>
            <person name="Wu J."/>
            <person name="Liu M."/>
            <person name="Grob S."/>
            <person name="Cheng F."/>
            <person name="Liang J."/>
            <person name="Cai C."/>
            <person name="Liu Z."/>
            <person name="Liu B."/>
            <person name="Wang F."/>
            <person name="Li S."/>
            <person name="Liu F."/>
            <person name="Li X."/>
            <person name="Cheng L."/>
            <person name="Yang W."/>
            <person name="Li M.H."/>
            <person name="Grossniklaus U."/>
            <person name="Zheng H."/>
            <person name="Wang X."/>
        </authorList>
    </citation>
    <scope>NUCLEOTIDE SEQUENCE [LARGE SCALE GENOMIC DNA]</scope>
    <source>
        <strain evidence="7 8">cv. Chiifu-401-42</strain>
    </source>
</reference>
<feature type="domain" description="TF-B3" evidence="6">
    <location>
        <begin position="47"/>
        <end position="144"/>
    </location>
</feature>
<dbReference type="GO" id="GO:0003677">
    <property type="term" value="F:DNA binding"/>
    <property type="evidence" value="ECO:0007669"/>
    <property type="project" value="UniProtKB-KW"/>
</dbReference>
<dbReference type="SMART" id="SM01019">
    <property type="entry name" value="B3"/>
    <property type="match status" value="1"/>
</dbReference>
<dbReference type="InParanoid" id="M4ETE3"/>
<keyword evidence="5" id="KW-0539">Nucleus</keyword>
<dbReference type="InterPro" id="IPR015300">
    <property type="entry name" value="DNA-bd_pseudobarrel_sf"/>
</dbReference>
<evidence type="ECO:0000313" key="8">
    <source>
        <dbReference type="Proteomes" id="UP000011750"/>
    </source>
</evidence>
<evidence type="ECO:0000256" key="4">
    <source>
        <dbReference type="ARBA" id="ARBA00023163"/>
    </source>
</evidence>
<dbReference type="Gramene" id="Bra032074.1">
    <property type="protein sequence ID" value="Bra032074.1-P"/>
    <property type="gene ID" value="Bra032074"/>
</dbReference>
<evidence type="ECO:0000313" key="7">
    <source>
        <dbReference type="EnsemblPlants" id="Bra032074.1-P"/>
    </source>
</evidence>
<evidence type="ECO:0000256" key="1">
    <source>
        <dbReference type="ARBA" id="ARBA00004123"/>
    </source>
</evidence>
<comment type="subcellular location">
    <subcellularLocation>
        <location evidence="1">Nucleus</location>
    </subcellularLocation>
</comment>
<dbReference type="CDD" id="cd10017">
    <property type="entry name" value="B3_DNA"/>
    <property type="match status" value="1"/>
</dbReference>
<name>M4ETE3_BRACM</name>
<dbReference type="STRING" id="51351.M4ETE3"/>
<reference evidence="7 8" key="1">
    <citation type="journal article" date="2011" name="Nat. Genet.">
        <title>The genome of the mesopolyploid crop species Brassica rapa.</title>
        <authorList>
            <consortium name="Brassica rapa Genome Sequencing Project Consortium"/>
            <person name="Wang X."/>
            <person name="Wang H."/>
            <person name="Wang J."/>
            <person name="Sun R."/>
            <person name="Wu J."/>
            <person name="Liu S."/>
            <person name="Bai Y."/>
            <person name="Mun J.H."/>
            <person name="Bancroft I."/>
            <person name="Cheng F."/>
            <person name="Huang S."/>
            <person name="Li X."/>
            <person name="Hua W."/>
            <person name="Wang J."/>
            <person name="Wang X."/>
            <person name="Freeling M."/>
            <person name="Pires J.C."/>
            <person name="Paterson A.H."/>
            <person name="Chalhoub B."/>
            <person name="Wang B."/>
            <person name="Hayward A."/>
            <person name="Sharpe A.G."/>
            <person name="Park B.S."/>
            <person name="Weisshaar B."/>
            <person name="Liu B."/>
            <person name="Li B."/>
            <person name="Liu B."/>
            <person name="Tong C."/>
            <person name="Song C."/>
            <person name="Duran C."/>
            <person name="Peng C."/>
            <person name="Geng C."/>
            <person name="Koh C."/>
            <person name="Lin C."/>
            <person name="Edwards D."/>
            <person name="Mu D."/>
            <person name="Shen D."/>
            <person name="Soumpourou E."/>
            <person name="Li F."/>
            <person name="Fraser F."/>
            <person name="Conant G."/>
            <person name="Lassalle G."/>
            <person name="King G.J."/>
            <person name="Bonnema G."/>
            <person name="Tang H."/>
            <person name="Wang H."/>
            <person name="Belcram H."/>
            <person name="Zhou H."/>
            <person name="Hirakawa H."/>
            <person name="Abe H."/>
            <person name="Guo H."/>
            <person name="Wang H."/>
            <person name="Jin H."/>
            <person name="Parkin I.A."/>
            <person name="Batley J."/>
            <person name="Kim J.S."/>
            <person name="Just J."/>
            <person name="Li J."/>
            <person name="Xu J."/>
            <person name="Deng J."/>
            <person name="Kim J.A."/>
            <person name="Li J."/>
            <person name="Yu J."/>
            <person name="Meng J."/>
            <person name="Wang J."/>
            <person name="Min J."/>
            <person name="Poulain J."/>
            <person name="Wang J."/>
            <person name="Hatakeyama K."/>
            <person name="Wu K."/>
            <person name="Wang L."/>
            <person name="Fang L."/>
            <person name="Trick M."/>
            <person name="Links M.G."/>
            <person name="Zhao M."/>
            <person name="Jin M."/>
            <person name="Ramchiary N."/>
            <person name="Drou N."/>
            <person name="Berkman P.J."/>
            <person name="Cai Q."/>
            <person name="Huang Q."/>
            <person name="Li R."/>
            <person name="Tabata S."/>
            <person name="Cheng S."/>
            <person name="Zhang S."/>
            <person name="Zhang S."/>
            <person name="Huang S."/>
            <person name="Sato S."/>
            <person name="Sun S."/>
            <person name="Kwon S.J."/>
            <person name="Choi S.R."/>
            <person name="Lee T.H."/>
            <person name="Fan W."/>
            <person name="Zhao X."/>
            <person name="Tan X."/>
            <person name="Xu X."/>
            <person name="Wang Y."/>
            <person name="Qiu Y."/>
            <person name="Yin Y."/>
            <person name="Li Y."/>
            <person name="Du Y."/>
            <person name="Liao Y."/>
            <person name="Lim Y."/>
            <person name="Narusaka Y."/>
            <person name="Wang Y."/>
            <person name="Wang Z."/>
            <person name="Li Z."/>
            <person name="Wang Z."/>
            <person name="Xiong Z."/>
            <person name="Zhang Z."/>
        </authorList>
    </citation>
    <scope>NUCLEOTIDE SEQUENCE [LARGE SCALE GENOMIC DNA]</scope>
    <source>
        <strain evidence="7 8">cv. Chiifu-401-42</strain>
    </source>
</reference>
<reference evidence="7" key="3">
    <citation type="submission" date="2023-03" db="UniProtKB">
        <authorList>
            <consortium name="EnsemblPlants"/>
        </authorList>
    </citation>
    <scope>IDENTIFICATION</scope>
    <source>
        <strain evidence="7">cv. Chiifu-401-42</strain>
    </source>
</reference>
<evidence type="ECO:0000259" key="6">
    <source>
        <dbReference type="PROSITE" id="PS50863"/>
    </source>
</evidence>
<dbReference type="InterPro" id="IPR003340">
    <property type="entry name" value="B3_DNA-bd"/>
</dbReference>
<proteinExistence type="predicted"/>
<accession>M4ETE3</accession>
<evidence type="ECO:0000256" key="5">
    <source>
        <dbReference type="ARBA" id="ARBA00023242"/>
    </source>
</evidence>
<dbReference type="Pfam" id="PF02362">
    <property type="entry name" value="B3"/>
    <property type="match status" value="1"/>
</dbReference>
<dbReference type="HOGENOM" id="CLU_944442_0_0_1"/>
<protein>
    <recommendedName>
        <fullName evidence="6">TF-B3 domain-containing protein</fullName>
    </recommendedName>
</protein>
<dbReference type="GO" id="GO:0005634">
    <property type="term" value="C:nucleus"/>
    <property type="evidence" value="ECO:0007669"/>
    <property type="project" value="UniProtKB-SubCell"/>
</dbReference>
<dbReference type="PANTHER" id="PTHR33604:SF3">
    <property type="entry name" value="OSJNBA0004B13.7 PROTEIN"/>
    <property type="match status" value="1"/>
</dbReference>